<dbReference type="EMBL" id="UZAU01000177">
    <property type="status" value="NOT_ANNOTATED_CDS"/>
    <property type="molecule type" value="Genomic_DNA"/>
</dbReference>
<keyword evidence="1" id="KW-0472">Membrane</keyword>
<reference evidence="2" key="2">
    <citation type="submission" date="2021-03" db="UniProtKB">
        <authorList>
            <consortium name="EnsemblPlants"/>
        </authorList>
    </citation>
    <scope>IDENTIFICATION</scope>
</reference>
<protein>
    <recommendedName>
        <fullName evidence="4">Transmembrane protein</fullName>
    </recommendedName>
</protein>
<dbReference type="AlphaFoldDB" id="A0A803NTA1"/>
<feature type="transmembrane region" description="Helical" evidence="1">
    <location>
        <begin position="72"/>
        <end position="95"/>
    </location>
</feature>
<keyword evidence="1" id="KW-1133">Transmembrane helix</keyword>
<evidence type="ECO:0008006" key="4">
    <source>
        <dbReference type="Google" id="ProtNLM"/>
    </source>
</evidence>
<dbReference type="Proteomes" id="UP000596661">
    <property type="component" value="Chromosome 2"/>
</dbReference>
<organism evidence="2 3">
    <name type="scientific">Cannabis sativa</name>
    <name type="common">Hemp</name>
    <name type="synonym">Marijuana</name>
    <dbReference type="NCBI Taxonomy" id="3483"/>
    <lineage>
        <taxon>Eukaryota</taxon>
        <taxon>Viridiplantae</taxon>
        <taxon>Streptophyta</taxon>
        <taxon>Embryophyta</taxon>
        <taxon>Tracheophyta</taxon>
        <taxon>Spermatophyta</taxon>
        <taxon>Magnoliopsida</taxon>
        <taxon>eudicotyledons</taxon>
        <taxon>Gunneridae</taxon>
        <taxon>Pentapetalae</taxon>
        <taxon>rosids</taxon>
        <taxon>fabids</taxon>
        <taxon>Rosales</taxon>
        <taxon>Cannabaceae</taxon>
        <taxon>Cannabis</taxon>
    </lineage>
</organism>
<proteinExistence type="predicted"/>
<sequence>MEGIQKMIRNVTKDSNLDSSSSFEASRLSEGLSSALSSSDQPRVLCRDQSSIRLGQVEGKVYSLLMVDIRVVSLWTCSKLCAICFTVGVVVGYTLKRRVRRWASKLLKRLKDD</sequence>
<reference evidence="2" key="1">
    <citation type="submission" date="2018-11" db="EMBL/GenBank/DDBJ databases">
        <authorList>
            <person name="Grassa J C."/>
        </authorList>
    </citation>
    <scope>NUCLEOTIDE SEQUENCE [LARGE SCALE GENOMIC DNA]</scope>
</reference>
<keyword evidence="1" id="KW-0812">Transmembrane</keyword>
<evidence type="ECO:0000313" key="2">
    <source>
        <dbReference type="EnsemblPlants" id="cds.evm.model.02.1347"/>
    </source>
</evidence>
<dbReference type="EnsemblPlants" id="evm.model.02.1347">
    <property type="protein sequence ID" value="cds.evm.model.02.1347"/>
    <property type="gene ID" value="evm.TU.02.1347"/>
</dbReference>
<accession>A0A803NTA1</accession>
<keyword evidence="3" id="KW-1185">Reference proteome</keyword>
<dbReference type="Gramene" id="evm.model.02.1347">
    <property type="protein sequence ID" value="cds.evm.model.02.1347"/>
    <property type="gene ID" value="evm.TU.02.1347"/>
</dbReference>
<evidence type="ECO:0000256" key="1">
    <source>
        <dbReference type="SAM" id="Phobius"/>
    </source>
</evidence>
<name>A0A803NTA1_CANSA</name>
<evidence type="ECO:0000313" key="3">
    <source>
        <dbReference type="Proteomes" id="UP000596661"/>
    </source>
</evidence>